<evidence type="ECO:0000313" key="4">
    <source>
        <dbReference type="Proteomes" id="UP001314263"/>
    </source>
</evidence>
<evidence type="ECO:0000313" key="3">
    <source>
        <dbReference type="EMBL" id="CAK0783931.1"/>
    </source>
</evidence>
<dbReference type="InterPro" id="IPR012338">
    <property type="entry name" value="Beta-lactam/transpept-like"/>
</dbReference>
<comment type="caution">
    <text evidence="3">The sequence shown here is derived from an EMBL/GenBank/DDBJ whole genome shotgun (WGS) entry which is preliminary data.</text>
</comment>
<dbReference type="EMBL" id="CAUYUE010000009">
    <property type="protein sequence ID" value="CAK0783931.1"/>
    <property type="molecule type" value="Genomic_DNA"/>
</dbReference>
<feature type="signal peptide" evidence="1">
    <location>
        <begin position="1"/>
        <end position="23"/>
    </location>
</feature>
<feature type="domain" description="Beta-lactamase-related" evidence="2">
    <location>
        <begin position="41"/>
        <end position="395"/>
    </location>
</feature>
<gene>
    <name evidence="3" type="ORF">CVIRNUC_007134</name>
</gene>
<keyword evidence="4" id="KW-1185">Reference proteome</keyword>
<accession>A0AAV1I995</accession>
<protein>
    <recommendedName>
        <fullName evidence="2">Beta-lactamase-related domain-containing protein</fullName>
    </recommendedName>
</protein>
<reference evidence="3 4" key="1">
    <citation type="submission" date="2023-10" db="EMBL/GenBank/DDBJ databases">
        <authorList>
            <person name="Maclean D."/>
            <person name="Macfadyen A."/>
        </authorList>
    </citation>
    <scope>NUCLEOTIDE SEQUENCE [LARGE SCALE GENOMIC DNA]</scope>
</reference>
<dbReference type="PANTHER" id="PTHR43283">
    <property type="entry name" value="BETA-LACTAMASE-RELATED"/>
    <property type="match status" value="1"/>
</dbReference>
<dbReference type="Pfam" id="PF00144">
    <property type="entry name" value="Beta-lactamase"/>
    <property type="match status" value="1"/>
</dbReference>
<keyword evidence="1" id="KW-0732">Signal</keyword>
<name>A0AAV1I995_9CHLO</name>
<organism evidence="3 4">
    <name type="scientific">Coccomyxa viridis</name>
    <dbReference type="NCBI Taxonomy" id="1274662"/>
    <lineage>
        <taxon>Eukaryota</taxon>
        <taxon>Viridiplantae</taxon>
        <taxon>Chlorophyta</taxon>
        <taxon>core chlorophytes</taxon>
        <taxon>Trebouxiophyceae</taxon>
        <taxon>Trebouxiophyceae incertae sedis</taxon>
        <taxon>Coccomyxaceae</taxon>
        <taxon>Coccomyxa</taxon>
    </lineage>
</organism>
<dbReference type="InterPro" id="IPR050789">
    <property type="entry name" value="Diverse_Enzym_Activities"/>
</dbReference>
<dbReference type="SUPFAM" id="SSF56601">
    <property type="entry name" value="beta-lactamase/transpeptidase-like"/>
    <property type="match status" value="1"/>
</dbReference>
<dbReference type="Gene3D" id="3.40.710.10">
    <property type="entry name" value="DD-peptidase/beta-lactamase superfamily"/>
    <property type="match status" value="1"/>
</dbReference>
<dbReference type="Proteomes" id="UP001314263">
    <property type="component" value="Unassembled WGS sequence"/>
</dbReference>
<feature type="chain" id="PRO_5043863932" description="Beta-lactamase-related domain-containing protein" evidence="1">
    <location>
        <begin position="24"/>
        <end position="489"/>
    </location>
</feature>
<evidence type="ECO:0000259" key="2">
    <source>
        <dbReference type="Pfam" id="PF00144"/>
    </source>
</evidence>
<sequence>MAAVSRVVSAVAALLLILDTASAEKNATAKTDELMKRLEGAKLISGVLGIQKSGQFVYERAFGDAVVELKVPMQPEYIFALGSNAKFFTSVAIHQLAAKGLLNTSEPVNGYLDPADFPGLQGKPWCPLVHGVESLGCQKPTFSQVLTLTSGLLPVDLGGCGTPANWEPGMWFYQYKEANRNVSYADVTGVEGNLFDGTATSKDILNNMRVLERPLLFQPGDRWCYEDQNYNILGYIVEKLSNSSLHDYMEKHIFAPLNLSNAFYWTGGQGMQPGGLHSGVVPMPGYYTSFKGDPASYEKDNRKAWWPGELSLEGGAASSVYSNVRDLLGFINAVIVHPEALNLTSEAVTSLTTPIVVPLLSNGSKNSNFTDGEGFAKGVSAFGNPGEPHGVEFLGSQWGTQSVYKYYKNDEDPSKSDAIFYFSNTSPAIPLGANGNCTVVTADNSTIQLSNDSCNQLDQTDNNDFFNDWILAEVTAMWNLTGGASPSTA</sequence>
<evidence type="ECO:0000256" key="1">
    <source>
        <dbReference type="SAM" id="SignalP"/>
    </source>
</evidence>
<proteinExistence type="predicted"/>
<dbReference type="AlphaFoldDB" id="A0AAV1I995"/>
<dbReference type="InterPro" id="IPR001466">
    <property type="entry name" value="Beta-lactam-related"/>
</dbReference>